<dbReference type="InterPro" id="IPR040023">
    <property type="entry name" value="WBP4"/>
</dbReference>
<feature type="region of interest" description="Disordered" evidence="7">
    <location>
        <begin position="154"/>
        <end position="245"/>
    </location>
</feature>
<keyword evidence="5" id="KW-0539">Nucleus</keyword>
<evidence type="ECO:0000256" key="4">
    <source>
        <dbReference type="ARBA" id="ARBA00022833"/>
    </source>
</evidence>
<dbReference type="OrthoDB" id="191651at2759"/>
<dbReference type="InterPro" id="IPR041591">
    <property type="entry name" value="OCRE"/>
</dbReference>
<dbReference type="Pfam" id="PF17780">
    <property type="entry name" value="OCRE"/>
    <property type="match status" value="1"/>
</dbReference>
<dbReference type="EMBL" id="SWLB01000028">
    <property type="protein sequence ID" value="KAF3320694.1"/>
    <property type="molecule type" value="Genomic_DNA"/>
</dbReference>
<dbReference type="SUPFAM" id="SSF57667">
    <property type="entry name" value="beta-beta-alpha zinc fingers"/>
    <property type="match status" value="1"/>
</dbReference>
<evidence type="ECO:0000256" key="5">
    <source>
        <dbReference type="ARBA" id="ARBA00023242"/>
    </source>
</evidence>
<keyword evidence="3" id="KW-0863">Zinc-finger</keyword>
<proteinExistence type="predicted"/>
<dbReference type="Gene3D" id="3.30.160.60">
    <property type="entry name" value="Classic Zinc Finger"/>
    <property type="match status" value="1"/>
</dbReference>
<dbReference type="PANTHER" id="PTHR13173">
    <property type="entry name" value="WW DOMAIN BINDING PROTEIN 4"/>
    <property type="match status" value="1"/>
</dbReference>
<dbReference type="GO" id="GO:0071011">
    <property type="term" value="C:precatalytic spliceosome"/>
    <property type="evidence" value="ECO:0007669"/>
    <property type="project" value="TreeGrafter"/>
</dbReference>
<dbReference type="GO" id="GO:0000398">
    <property type="term" value="P:mRNA splicing, via spliceosome"/>
    <property type="evidence" value="ECO:0007669"/>
    <property type="project" value="InterPro"/>
</dbReference>
<dbReference type="AlphaFoldDB" id="A0A833QEJ0"/>
<feature type="compositionally biased region" description="Polar residues" evidence="7">
    <location>
        <begin position="87"/>
        <end position="104"/>
    </location>
</feature>
<evidence type="ECO:0000256" key="6">
    <source>
        <dbReference type="SAM" id="Coils"/>
    </source>
</evidence>
<evidence type="ECO:0000256" key="1">
    <source>
        <dbReference type="ARBA" id="ARBA00004123"/>
    </source>
</evidence>
<keyword evidence="6" id="KW-0175">Coiled coil</keyword>
<feature type="region of interest" description="Disordered" evidence="7">
    <location>
        <begin position="87"/>
        <end position="110"/>
    </location>
</feature>
<dbReference type="InterPro" id="IPR036236">
    <property type="entry name" value="Znf_C2H2_sf"/>
</dbReference>
<dbReference type="InterPro" id="IPR000690">
    <property type="entry name" value="Matrin/U1-C_Znf_C2H2"/>
</dbReference>
<comment type="subcellular location">
    <subcellularLocation>
        <location evidence="1">Nucleus</location>
    </subcellularLocation>
</comment>
<evidence type="ECO:0000256" key="7">
    <source>
        <dbReference type="SAM" id="MobiDB-lite"/>
    </source>
</evidence>
<dbReference type="SMART" id="SM00451">
    <property type="entry name" value="ZnF_U1"/>
    <property type="match status" value="1"/>
</dbReference>
<feature type="compositionally biased region" description="Polar residues" evidence="7">
    <location>
        <begin position="183"/>
        <end position="194"/>
    </location>
</feature>
<evidence type="ECO:0000259" key="8">
    <source>
        <dbReference type="PROSITE" id="PS50171"/>
    </source>
</evidence>
<organism evidence="9 10">
    <name type="scientific">Carex littledalei</name>
    <dbReference type="NCBI Taxonomy" id="544730"/>
    <lineage>
        <taxon>Eukaryota</taxon>
        <taxon>Viridiplantae</taxon>
        <taxon>Streptophyta</taxon>
        <taxon>Embryophyta</taxon>
        <taxon>Tracheophyta</taxon>
        <taxon>Spermatophyta</taxon>
        <taxon>Magnoliopsida</taxon>
        <taxon>Liliopsida</taxon>
        <taxon>Poales</taxon>
        <taxon>Cyperaceae</taxon>
        <taxon>Cyperoideae</taxon>
        <taxon>Cariceae</taxon>
        <taxon>Carex</taxon>
        <taxon>Carex subgen. Euthyceras</taxon>
    </lineage>
</organism>
<reference evidence="9" key="1">
    <citation type="submission" date="2020-01" db="EMBL/GenBank/DDBJ databases">
        <title>Genome sequence of Kobresia littledalei, the first chromosome-level genome in the family Cyperaceae.</title>
        <authorList>
            <person name="Qu G."/>
        </authorList>
    </citation>
    <scope>NUCLEOTIDE SEQUENCE</scope>
    <source>
        <strain evidence="9">C.B.Clarke</strain>
        <tissue evidence="9">Leaf</tissue>
    </source>
</reference>
<evidence type="ECO:0000313" key="10">
    <source>
        <dbReference type="Proteomes" id="UP000623129"/>
    </source>
</evidence>
<dbReference type="PROSITE" id="PS50171">
    <property type="entry name" value="ZF_MATRIN"/>
    <property type="match status" value="1"/>
</dbReference>
<gene>
    <name evidence="9" type="ORF">FCM35_KLT14828</name>
</gene>
<protein>
    <submittedName>
        <fullName evidence="9">WW domain-binding protein 4 isoform X1</fullName>
    </submittedName>
</protein>
<dbReference type="GO" id="GO:0008270">
    <property type="term" value="F:zinc ion binding"/>
    <property type="evidence" value="ECO:0007669"/>
    <property type="project" value="UniProtKB-KW"/>
</dbReference>
<comment type="caution">
    <text evidence="9">The sequence shown here is derived from an EMBL/GenBank/DDBJ whole genome shotgun (WGS) entry which is preliminary data.</text>
</comment>
<sequence>MTEYWVSQGNKWCDFCKIYISNNPVSIRTHELGKRHKDNVSQRLATMQKEGAAKEKEQKEAARALEQIEAKARKSYQKDLASFQGVSSGHTVETSQRTADSSKCSAKPGNGNWEFDSSSGYYYNKLNGFHYDKNSDLYYSAALGKWVTLEEASKSGKVTKPDIGQPSAGTKSTGASPGLVVSKQLNPTRNTKGAPSSIAVNKRKRGNAKPKTMSKEEEEAIKAREAARKRVEDREKPLLGLYSSY</sequence>
<dbReference type="Proteomes" id="UP000623129">
    <property type="component" value="Unassembled WGS sequence"/>
</dbReference>
<evidence type="ECO:0000313" key="9">
    <source>
        <dbReference type="EMBL" id="KAF3320694.1"/>
    </source>
</evidence>
<accession>A0A833QEJ0</accession>
<keyword evidence="2" id="KW-0479">Metal-binding</keyword>
<feature type="compositionally biased region" description="Basic and acidic residues" evidence="7">
    <location>
        <begin position="220"/>
        <end position="237"/>
    </location>
</feature>
<dbReference type="Pfam" id="PF06220">
    <property type="entry name" value="zf-U1"/>
    <property type="match status" value="1"/>
</dbReference>
<feature type="domain" description="Matrin-type" evidence="8">
    <location>
        <begin position="11"/>
        <end position="42"/>
    </location>
</feature>
<keyword evidence="4" id="KW-0862">Zinc</keyword>
<dbReference type="InterPro" id="IPR013085">
    <property type="entry name" value="U1-CZ_Znf_C2H2"/>
</dbReference>
<evidence type="ECO:0000256" key="2">
    <source>
        <dbReference type="ARBA" id="ARBA00022723"/>
    </source>
</evidence>
<evidence type="ECO:0000256" key="3">
    <source>
        <dbReference type="ARBA" id="ARBA00022771"/>
    </source>
</evidence>
<dbReference type="PANTHER" id="PTHR13173:SF10">
    <property type="entry name" value="WW DOMAIN-BINDING PROTEIN 4"/>
    <property type="match status" value="1"/>
</dbReference>
<dbReference type="GO" id="GO:0003723">
    <property type="term" value="F:RNA binding"/>
    <property type="evidence" value="ECO:0007669"/>
    <property type="project" value="TreeGrafter"/>
</dbReference>
<name>A0A833QEJ0_9POAL</name>
<feature type="coiled-coil region" evidence="6">
    <location>
        <begin position="47"/>
        <end position="74"/>
    </location>
</feature>
<keyword evidence="10" id="KW-1185">Reference proteome</keyword>
<dbReference type="InterPro" id="IPR003604">
    <property type="entry name" value="Matrin/U1-like-C_Znf_C2H2"/>
</dbReference>